<accession>A0A915IAJ6</accession>
<keyword evidence="1" id="KW-1185">Reference proteome</keyword>
<dbReference type="WBParaSite" id="nRc.2.0.1.t11195-RA">
    <property type="protein sequence ID" value="nRc.2.0.1.t11195-RA"/>
    <property type="gene ID" value="nRc.2.0.1.g11195"/>
</dbReference>
<organism evidence="1 2">
    <name type="scientific">Romanomermis culicivorax</name>
    <name type="common">Nematode worm</name>
    <dbReference type="NCBI Taxonomy" id="13658"/>
    <lineage>
        <taxon>Eukaryota</taxon>
        <taxon>Metazoa</taxon>
        <taxon>Ecdysozoa</taxon>
        <taxon>Nematoda</taxon>
        <taxon>Enoplea</taxon>
        <taxon>Dorylaimia</taxon>
        <taxon>Mermithida</taxon>
        <taxon>Mermithoidea</taxon>
        <taxon>Mermithidae</taxon>
        <taxon>Romanomermis</taxon>
    </lineage>
</organism>
<reference evidence="2" key="1">
    <citation type="submission" date="2022-11" db="UniProtKB">
        <authorList>
            <consortium name="WormBaseParasite"/>
        </authorList>
    </citation>
    <scope>IDENTIFICATION</scope>
</reference>
<dbReference type="AlphaFoldDB" id="A0A915IAJ6"/>
<name>A0A915IAJ6_ROMCU</name>
<evidence type="ECO:0000313" key="2">
    <source>
        <dbReference type="WBParaSite" id="nRc.2.0.1.t11195-RA"/>
    </source>
</evidence>
<proteinExistence type="predicted"/>
<sequence length="62" mass="7226">MRMNERQSFLMINTKADKQDNPKMKMMNNNTPKVALLLKGRRRAPASFNLLSINASYRVNKK</sequence>
<evidence type="ECO:0000313" key="1">
    <source>
        <dbReference type="Proteomes" id="UP000887565"/>
    </source>
</evidence>
<protein>
    <submittedName>
        <fullName evidence="2">Uncharacterized protein</fullName>
    </submittedName>
</protein>
<dbReference type="Proteomes" id="UP000887565">
    <property type="component" value="Unplaced"/>
</dbReference>